<feature type="domain" description="CCHC-type" evidence="9">
    <location>
        <begin position="266"/>
        <end position="282"/>
    </location>
</feature>
<dbReference type="InterPro" id="IPR001878">
    <property type="entry name" value="Znf_CCHC"/>
</dbReference>
<evidence type="ECO:0000313" key="11">
    <source>
        <dbReference type="EMBL" id="WOH10696.1"/>
    </source>
</evidence>
<dbReference type="AlphaFoldDB" id="A0A164UPT2"/>
<dbReference type="GO" id="GO:0005654">
    <property type="term" value="C:nucleoplasm"/>
    <property type="evidence" value="ECO:0007669"/>
    <property type="project" value="UniProtKB-SubCell"/>
</dbReference>
<organism evidence="10">
    <name type="scientific">Daucus carota subsp. sativus</name>
    <name type="common">Carrot</name>
    <dbReference type="NCBI Taxonomy" id="79200"/>
    <lineage>
        <taxon>Eukaryota</taxon>
        <taxon>Viridiplantae</taxon>
        <taxon>Streptophyta</taxon>
        <taxon>Embryophyta</taxon>
        <taxon>Tracheophyta</taxon>
        <taxon>Spermatophyta</taxon>
        <taxon>Magnoliopsida</taxon>
        <taxon>eudicotyledons</taxon>
        <taxon>Gunneridae</taxon>
        <taxon>Pentapetalae</taxon>
        <taxon>asterids</taxon>
        <taxon>campanulids</taxon>
        <taxon>Apiales</taxon>
        <taxon>Apiaceae</taxon>
        <taxon>Apioideae</taxon>
        <taxon>Scandiceae</taxon>
        <taxon>Daucinae</taxon>
        <taxon>Daucus</taxon>
        <taxon>Daucus sect. Daucus</taxon>
    </lineage>
</organism>
<dbReference type="GO" id="GO:0003723">
    <property type="term" value="F:RNA binding"/>
    <property type="evidence" value="ECO:0007669"/>
    <property type="project" value="TreeGrafter"/>
</dbReference>
<keyword evidence="4 7" id="KW-0863">Zinc-finger</keyword>
<dbReference type="InterPro" id="IPR052115">
    <property type="entry name" value="NEXT_complex_subunit_ZCCHC8"/>
</dbReference>
<evidence type="ECO:0000256" key="2">
    <source>
        <dbReference type="ARBA" id="ARBA00007497"/>
    </source>
</evidence>
<keyword evidence="6" id="KW-0539">Nucleus</keyword>
<evidence type="ECO:0000256" key="6">
    <source>
        <dbReference type="ARBA" id="ARBA00023242"/>
    </source>
</evidence>
<proteinExistence type="inferred from homology"/>
<dbReference type="Pfam" id="PF04046">
    <property type="entry name" value="PSP"/>
    <property type="match status" value="1"/>
</dbReference>
<dbReference type="GO" id="GO:0071013">
    <property type="term" value="C:catalytic step 2 spliceosome"/>
    <property type="evidence" value="ECO:0007669"/>
    <property type="project" value="TreeGrafter"/>
</dbReference>
<evidence type="ECO:0000313" key="10">
    <source>
        <dbReference type="EMBL" id="KZM89194.1"/>
    </source>
</evidence>
<dbReference type="Gramene" id="KZM89194">
    <property type="protein sequence ID" value="KZM89194"/>
    <property type="gene ID" value="DCAR_026269"/>
</dbReference>
<dbReference type="InterPro" id="IPR006568">
    <property type="entry name" value="PSP_pro-rich"/>
</dbReference>
<feature type="compositionally biased region" description="Basic residues" evidence="8">
    <location>
        <begin position="571"/>
        <end position="584"/>
    </location>
</feature>
<reference evidence="11" key="2">
    <citation type="submission" date="2022-03" db="EMBL/GenBank/DDBJ databases">
        <title>Draft title - Genomic analysis of global carrot germplasm unveils the trajectory of domestication and the origin of high carotenoid orange carrot.</title>
        <authorList>
            <person name="Iorizzo M."/>
            <person name="Ellison S."/>
            <person name="Senalik D."/>
            <person name="Macko-Podgorni A."/>
            <person name="Grzebelus D."/>
            <person name="Bostan H."/>
            <person name="Rolling W."/>
            <person name="Curaba J."/>
            <person name="Simon P."/>
        </authorList>
    </citation>
    <scope>NUCLEOTIDE SEQUENCE</scope>
    <source>
        <tissue evidence="11">Leaf</tissue>
    </source>
</reference>
<protein>
    <recommendedName>
        <fullName evidence="9">CCHC-type domain-containing protein</fullName>
    </recommendedName>
</protein>
<keyword evidence="3" id="KW-0479">Metal-binding</keyword>
<feature type="compositionally biased region" description="Low complexity" evidence="8">
    <location>
        <begin position="477"/>
        <end position="509"/>
    </location>
</feature>
<evidence type="ECO:0000256" key="3">
    <source>
        <dbReference type="ARBA" id="ARBA00022723"/>
    </source>
</evidence>
<sequence length="584" mass="65455">MDSEDLIQLPDSCKSGIESESNELSFADCESGAAAYLPSNFEAHKDQMNENSMQNGDDVGDKAKDSEMIASTAAVQVSFQLAEKVDIQEKVHSISSIVHVENGCQTVEDQSPQANLKKEESSIRNQDNDNNSVIGVKRPREAVDEQPPSIHVLYNSLPRDSKQKLDKLLQQWSEWHARHYPSSIESAEDSESGETTYFPALHVGLDKSSSVSFWMDNQTRGPQSKDVVMLDHDSVPLYDRGFAMGLTPTDGSGNAERGLEIFNASRCFNCGSYNHSLKECPKPRDNVAVNNARKELKSKRNQSAGSRNPTRYYQSSPGGKYDGLRPGVLDVETRKLLGLGELDPPPWLNRMREIGYPPGYLDPEEKDQPSGITIFAEEEESKDDTEDGEILDTDSQELPKKKSVEFPGINGPIPGNADEKHWTAVHQTPDISRERPHRRFNHSSESSGKYSQEQRWARDLRDDGPPGVDPVTNPSLSSYPPRYSAYDSAYSSYSPRGNLSRPRSPSSDRSLSERSRRSPLIHESSKYNSHGISAESPTYRMSSQQKYSSASLDDEDNGRWNDYTPETSSHRKDKRDHQSHHNRR</sequence>
<dbReference type="STRING" id="79200.A0A164UPT2"/>
<dbReference type="SUPFAM" id="SSF57756">
    <property type="entry name" value="Retrovirus zinc finger-like domains"/>
    <property type="match status" value="1"/>
</dbReference>
<feature type="region of interest" description="Disordered" evidence="8">
    <location>
        <begin position="377"/>
        <end position="584"/>
    </location>
</feature>
<evidence type="ECO:0000256" key="7">
    <source>
        <dbReference type="PROSITE-ProRule" id="PRU00047"/>
    </source>
</evidence>
<comment type="similarity">
    <text evidence="2">Belongs to the ZCCHC8 family.</text>
</comment>
<evidence type="ECO:0000259" key="9">
    <source>
        <dbReference type="PROSITE" id="PS50158"/>
    </source>
</evidence>
<comment type="subcellular location">
    <subcellularLocation>
        <location evidence="1">Nucleus</location>
        <location evidence="1">Nucleoplasm</location>
    </subcellularLocation>
</comment>
<feature type="compositionally biased region" description="Acidic residues" evidence="8">
    <location>
        <begin position="377"/>
        <end position="395"/>
    </location>
</feature>
<evidence type="ECO:0000256" key="8">
    <source>
        <dbReference type="SAM" id="MobiDB-lite"/>
    </source>
</evidence>
<dbReference type="Proteomes" id="UP000077755">
    <property type="component" value="Chromosome 7"/>
</dbReference>
<accession>A0A164UPT2</accession>
<evidence type="ECO:0000256" key="1">
    <source>
        <dbReference type="ARBA" id="ARBA00004642"/>
    </source>
</evidence>
<dbReference type="SMART" id="SM00581">
    <property type="entry name" value="PSP"/>
    <property type="match status" value="1"/>
</dbReference>
<dbReference type="PANTHER" id="PTHR13316:SF0">
    <property type="entry name" value="ZINC FINGER CCHC DOMAIN-CONTAINING PROTEIN 8"/>
    <property type="match status" value="1"/>
</dbReference>
<evidence type="ECO:0000313" key="12">
    <source>
        <dbReference type="Proteomes" id="UP000077755"/>
    </source>
</evidence>
<name>A0A164UPT2_DAUCS</name>
<feature type="region of interest" description="Disordered" evidence="8">
    <location>
        <begin position="108"/>
        <end position="133"/>
    </location>
</feature>
<feature type="compositionally biased region" description="Basic and acidic residues" evidence="8">
    <location>
        <begin position="455"/>
        <end position="464"/>
    </location>
</feature>
<dbReference type="OrthoDB" id="8026949at2759"/>
<dbReference type="InterPro" id="IPR036875">
    <property type="entry name" value="Znf_CCHC_sf"/>
</dbReference>
<evidence type="ECO:0000256" key="5">
    <source>
        <dbReference type="ARBA" id="ARBA00022833"/>
    </source>
</evidence>
<keyword evidence="12" id="KW-1185">Reference proteome</keyword>
<gene>
    <name evidence="10" type="ORF">DCAR_026269</name>
    <name evidence="11" type="ORF">DCAR_0730166</name>
</gene>
<dbReference type="PROSITE" id="PS50158">
    <property type="entry name" value="ZF_CCHC"/>
    <property type="match status" value="1"/>
</dbReference>
<dbReference type="EMBL" id="LNRQ01000007">
    <property type="protein sequence ID" value="KZM89194.1"/>
    <property type="molecule type" value="Genomic_DNA"/>
</dbReference>
<dbReference type="OMA" id="WTPHAYS"/>
<keyword evidence="5" id="KW-0862">Zinc</keyword>
<dbReference type="EMBL" id="CP093349">
    <property type="protein sequence ID" value="WOH10696.1"/>
    <property type="molecule type" value="Genomic_DNA"/>
</dbReference>
<evidence type="ECO:0000256" key="4">
    <source>
        <dbReference type="ARBA" id="ARBA00022771"/>
    </source>
</evidence>
<feature type="compositionally biased region" description="Polar residues" evidence="8">
    <location>
        <begin position="526"/>
        <end position="551"/>
    </location>
</feature>
<dbReference type="GO" id="GO:0008270">
    <property type="term" value="F:zinc ion binding"/>
    <property type="evidence" value="ECO:0007669"/>
    <property type="project" value="UniProtKB-KW"/>
</dbReference>
<feature type="compositionally biased region" description="Polar residues" evidence="8">
    <location>
        <begin position="301"/>
        <end position="317"/>
    </location>
</feature>
<feature type="region of interest" description="Disordered" evidence="8">
    <location>
        <begin position="294"/>
        <end position="325"/>
    </location>
</feature>
<feature type="compositionally biased region" description="Polar residues" evidence="8">
    <location>
        <begin position="123"/>
        <end position="133"/>
    </location>
</feature>
<reference evidence="10" key="1">
    <citation type="journal article" date="2016" name="Nat. Genet.">
        <title>A high-quality carrot genome assembly provides new insights into carotenoid accumulation and asterid genome evolution.</title>
        <authorList>
            <person name="Iorizzo M."/>
            <person name="Ellison S."/>
            <person name="Senalik D."/>
            <person name="Zeng P."/>
            <person name="Satapoomin P."/>
            <person name="Huang J."/>
            <person name="Bowman M."/>
            <person name="Iovene M."/>
            <person name="Sanseverino W."/>
            <person name="Cavagnaro P."/>
            <person name="Yildiz M."/>
            <person name="Macko-Podgorni A."/>
            <person name="Moranska E."/>
            <person name="Grzebelus E."/>
            <person name="Grzebelus D."/>
            <person name="Ashrafi H."/>
            <person name="Zheng Z."/>
            <person name="Cheng S."/>
            <person name="Spooner D."/>
            <person name="Van Deynze A."/>
            <person name="Simon P."/>
        </authorList>
    </citation>
    <scope>NUCLEOTIDE SEQUENCE [LARGE SCALE GENOMIC DNA]</scope>
    <source>
        <tissue evidence="10">Leaf</tissue>
    </source>
</reference>
<feature type="compositionally biased region" description="Polar residues" evidence="8">
    <location>
        <begin position="443"/>
        <end position="454"/>
    </location>
</feature>
<dbReference type="PANTHER" id="PTHR13316">
    <property type="entry name" value="ZINC FINGER, CCHC DOMAIN CONTAINING 8"/>
    <property type="match status" value="1"/>
</dbReference>